<comment type="caution">
    <text evidence="1">The sequence shown here is derived from an EMBL/GenBank/DDBJ whole genome shotgun (WGS) entry which is preliminary data.</text>
</comment>
<evidence type="ECO:0000313" key="1">
    <source>
        <dbReference type="EMBL" id="SIS95626.1"/>
    </source>
</evidence>
<keyword evidence="2" id="KW-1185">Reference proteome</keyword>
<accession>A0ABY1KZ66</accession>
<reference evidence="1 2" key="1">
    <citation type="submission" date="2017-01" db="EMBL/GenBank/DDBJ databases">
        <authorList>
            <person name="Varghese N."/>
            <person name="Submissions S."/>
        </authorList>
    </citation>
    <scope>NUCLEOTIDE SEQUENCE [LARGE SCALE GENOMIC DNA]</scope>
    <source>
        <strain evidence="1 2">DSM 2061</strain>
    </source>
</reference>
<evidence type="ECO:0008006" key="3">
    <source>
        <dbReference type="Google" id="ProtNLM"/>
    </source>
</evidence>
<organism evidence="1 2">
    <name type="scientific">Zobellia uliginosa</name>
    <dbReference type="NCBI Taxonomy" id="143224"/>
    <lineage>
        <taxon>Bacteria</taxon>
        <taxon>Pseudomonadati</taxon>
        <taxon>Bacteroidota</taxon>
        <taxon>Flavobacteriia</taxon>
        <taxon>Flavobacteriales</taxon>
        <taxon>Flavobacteriaceae</taxon>
        <taxon>Zobellia</taxon>
    </lineage>
</organism>
<evidence type="ECO:0000313" key="2">
    <source>
        <dbReference type="Proteomes" id="UP000185728"/>
    </source>
</evidence>
<proteinExistence type="predicted"/>
<dbReference type="Pfam" id="PF13715">
    <property type="entry name" value="CarbopepD_reg_2"/>
    <property type="match status" value="1"/>
</dbReference>
<dbReference type="RefSeq" id="WP_076456455.1">
    <property type="nucleotide sequence ID" value="NZ_FTOB01000005.1"/>
</dbReference>
<gene>
    <name evidence="1" type="ORF">SAMN05421766_105195</name>
</gene>
<sequence length="323" mass="36662">MKRYTLVLFFLIIYWGHAQEIKVIDSKDRSPVSFATISFGDGLGTFADEEGLFVFSSQKYPDIDTLYISALGYSEKAISIPKGNSPEPHIVALAPEVSQLGEVIVSAPKQGKFKLRKQKPQTHKDIFACWLPTVESEIAVLFHRYEGQVSQISKLYLPVNAESEYKTKGKGKFATIFRVQFYENNNGTPGAGIPYENIVFSMDEKADKVFELDLLSNSIFIPESGLFVSIQVLGYADKEGKLVETKKYREIKTARGIQKISTSFRPLLPFVKGEANQRTFVRRIFFNDKKWQVFDRNYNPNSKLLQTGHRNYGMGAAFKVFED</sequence>
<name>A0ABY1KZ66_9FLAO</name>
<dbReference type="Proteomes" id="UP000185728">
    <property type="component" value="Unassembled WGS sequence"/>
</dbReference>
<protein>
    <recommendedName>
        <fullName evidence="3">CarboxypepD_reg-like domain-containing protein</fullName>
    </recommendedName>
</protein>
<dbReference type="EMBL" id="FTOB01000005">
    <property type="protein sequence ID" value="SIS95626.1"/>
    <property type="molecule type" value="Genomic_DNA"/>
</dbReference>